<evidence type="ECO:0000256" key="1">
    <source>
        <dbReference type="SAM" id="MobiDB-lite"/>
    </source>
</evidence>
<sequence>MDLSPEPSILIHMDSSRETDFGTCLWTVFEFFNNLGVEKHKTLVVIILPDAKYCHVNVECVCGNLGLVYQLCLPRHTRRASEEYLKNAANKIKAKILPCNSLSGPCEDMCEDDDPEELCYFDEEMGDGSESDDSDVETSDNSRHESGRHDFPEKLPCSVES</sequence>
<proteinExistence type="predicted"/>
<gene>
    <name evidence="2" type="ORF">URODEC1_LOCUS48878</name>
</gene>
<dbReference type="Proteomes" id="UP001497457">
    <property type="component" value="Chromosome 2b"/>
</dbReference>
<reference evidence="2 3" key="2">
    <citation type="submission" date="2024-10" db="EMBL/GenBank/DDBJ databases">
        <authorList>
            <person name="Ryan C."/>
        </authorList>
    </citation>
    <scope>NUCLEOTIDE SEQUENCE [LARGE SCALE GENOMIC DNA]</scope>
</reference>
<feature type="compositionally biased region" description="Acidic residues" evidence="1">
    <location>
        <begin position="121"/>
        <end position="138"/>
    </location>
</feature>
<evidence type="ECO:0000313" key="2">
    <source>
        <dbReference type="EMBL" id="CAL4968198.1"/>
    </source>
</evidence>
<name>A0ABC8ZVF3_9POAL</name>
<feature type="region of interest" description="Disordered" evidence="1">
    <location>
        <begin position="121"/>
        <end position="161"/>
    </location>
</feature>
<organism evidence="2 3">
    <name type="scientific">Urochloa decumbens</name>
    <dbReference type="NCBI Taxonomy" id="240449"/>
    <lineage>
        <taxon>Eukaryota</taxon>
        <taxon>Viridiplantae</taxon>
        <taxon>Streptophyta</taxon>
        <taxon>Embryophyta</taxon>
        <taxon>Tracheophyta</taxon>
        <taxon>Spermatophyta</taxon>
        <taxon>Magnoliopsida</taxon>
        <taxon>Liliopsida</taxon>
        <taxon>Poales</taxon>
        <taxon>Poaceae</taxon>
        <taxon>PACMAD clade</taxon>
        <taxon>Panicoideae</taxon>
        <taxon>Panicodae</taxon>
        <taxon>Paniceae</taxon>
        <taxon>Melinidinae</taxon>
        <taxon>Urochloa</taxon>
    </lineage>
</organism>
<keyword evidence="3" id="KW-1185">Reference proteome</keyword>
<dbReference type="Gene3D" id="3.40.50.2300">
    <property type="match status" value="1"/>
</dbReference>
<dbReference type="AlphaFoldDB" id="A0ABC8ZVF3"/>
<protein>
    <submittedName>
        <fullName evidence="2">Uncharacterized protein</fullName>
    </submittedName>
</protein>
<accession>A0ABC8ZVF3</accession>
<evidence type="ECO:0000313" key="3">
    <source>
        <dbReference type="Proteomes" id="UP001497457"/>
    </source>
</evidence>
<dbReference type="EMBL" id="OZ075112">
    <property type="protein sequence ID" value="CAL4968198.1"/>
    <property type="molecule type" value="Genomic_DNA"/>
</dbReference>
<reference evidence="3" key="1">
    <citation type="submission" date="2024-06" db="EMBL/GenBank/DDBJ databases">
        <authorList>
            <person name="Ryan C."/>
        </authorList>
    </citation>
    <scope>NUCLEOTIDE SEQUENCE [LARGE SCALE GENOMIC DNA]</scope>
</reference>
<feature type="compositionally biased region" description="Basic and acidic residues" evidence="1">
    <location>
        <begin position="140"/>
        <end position="153"/>
    </location>
</feature>